<protein>
    <recommendedName>
        <fullName evidence="3">BD-FAE-like domain-containing protein</fullName>
    </recommendedName>
</protein>
<dbReference type="InterPro" id="IPR049492">
    <property type="entry name" value="BD-FAE-like_dom"/>
</dbReference>
<dbReference type="GO" id="GO:0004061">
    <property type="term" value="F:arylformamidase activity"/>
    <property type="evidence" value="ECO:0007669"/>
    <property type="project" value="TreeGrafter"/>
</dbReference>
<name>A0A914A9V4_PATMI</name>
<sequence>MRPHPGGLDKLGRYVIRASLLGLGVPYCLVIALYCVVGWPNTSQPGEGKYQRALHPTRVLNLNYVFMQQVGMVRFLPLYYRIRKFYSDAESVETDVPFGRNGNTLDVWWPTDTDSSVNDKDPSQQRRKPILVYVYGGAWMAGDKNLYGLLAQSLADKLGAIVCVPNYSIYPKGIVTDMLNDLVDTMAWIKTSELITSLGGDPEQIVMCGHSAGGHLSALVTLNLAQRSATEAINSKANESALEASSVLSSIRGVIAISGVFDIRDHYGFESWRGVEDLSGMWRVMEGRDNFDKYSPTLVLKDLDTQQIAKLPPFVLVHGTEDGTVPLSASEKFAAALSHHGVSVAMAIIQGGGHAPLVLDMMEEGRHYHKEMTTIVVEHAQRLFQGGES</sequence>
<dbReference type="Pfam" id="PF20434">
    <property type="entry name" value="BD-FAE"/>
    <property type="match status" value="1"/>
</dbReference>
<evidence type="ECO:0000256" key="1">
    <source>
        <dbReference type="ARBA" id="ARBA00022801"/>
    </source>
</evidence>
<feature type="domain" description="BD-FAE-like" evidence="3">
    <location>
        <begin position="123"/>
        <end position="337"/>
    </location>
</feature>
<dbReference type="Proteomes" id="UP000887568">
    <property type="component" value="Unplaced"/>
</dbReference>
<evidence type="ECO:0000256" key="2">
    <source>
        <dbReference type="SAM" id="Phobius"/>
    </source>
</evidence>
<dbReference type="AlphaFoldDB" id="A0A914A9V4"/>
<organism evidence="4 5">
    <name type="scientific">Patiria miniata</name>
    <name type="common">Bat star</name>
    <name type="synonym">Asterina miniata</name>
    <dbReference type="NCBI Taxonomy" id="46514"/>
    <lineage>
        <taxon>Eukaryota</taxon>
        <taxon>Metazoa</taxon>
        <taxon>Echinodermata</taxon>
        <taxon>Eleutherozoa</taxon>
        <taxon>Asterozoa</taxon>
        <taxon>Asteroidea</taxon>
        <taxon>Valvatacea</taxon>
        <taxon>Valvatida</taxon>
        <taxon>Asterinidae</taxon>
        <taxon>Patiria</taxon>
    </lineage>
</organism>
<feature type="transmembrane region" description="Helical" evidence="2">
    <location>
        <begin position="20"/>
        <end position="39"/>
    </location>
</feature>
<evidence type="ECO:0000259" key="3">
    <source>
        <dbReference type="Pfam" id="PF20434"/>
    </source>
</evidence>
<dbReference type="GeneID" id="119731528"/>
<keyword evidence="2" id="KW-1133">Transmembrane helix</keyword>
<dbReference type="InterPro" id="IPR050300">
    <property type="entry name" value="GDXG_lipolytic_enzyme"/>
</dbReference>
<evidence type="ECO:0000313" key="5">
    <source>
        <dbReference type="Proteomes" id="UP000887568"/>
    </source>
</evidence>
<dbReference type="PANTHER" id="PTHR48081:SF33">
    <property type="entry name" value="KYNURENINE FORMAMIDASE"/>
    <property type="match status" value="1"/>
</dbReference>
<keyword evidence="1" id="KW-0378">Hydrolase</keyword>
<proteinExistence type="predicted"/>
<reference evidence="4" key="1">
    <citation type="submission" date="2022-11" db="UniProtKB">
        <authorList>
            <consortium name="EnsemblMetazoa"/>
        </authorList>
    </citation>
    <scope>IDENTIFICATION</scope>
</reference>
<keyword evidence="2" id="KW-0472">Membrane</keyword>
<dbReference type="OrthoDB" id="433474at2759"/>
<keyword evidence="2" id="KW-0812">Transmembrane</keyword>
<dbReference type="EnsemblMetazoa" id="XM_038204702.1">
    <property type="protein sequence ID" value="XP_038060630.1"/>
    <property type="gene ID" value="LOC119731528"/>
</dbReference>
<dbReference type="SUPFAM" id="SSF53474">
    <property type="entry name" value="alpha/beta-Hydrolases"/>
    <property type="match status" value="1"/>
</dbReference>
<dbReference type="PANTHER" id="PTHR48081">
    <property type="entry name" value="AB HYDROLASE SUPERFAMILY PROTEIN C4A8.06C"/>
    <property type="match status" value="1"/>
</dbReference>
<dbReference type="RefSeq" id="XP_038060630.1">
    <property type="nucleotide sequence ID" value="XM_038204702.1"/>
</dbReference>
<dbReference type="OMA" id="STYCLLA"/>
<keyword evidence="5" id="KW-1185">Reference proteome</keyword>
<dbReference type="Gene3D" id="3.40.50.1820">
    <property type="entry name" value="alpha/beta hydrolase"/>
    <property type="match status" value="1"/>
</dbReference>
<evidence type="ECO:0000313" key="4">
    <source>
        <dbReference type="EnsemblMetazoa" id="XP_038060630.1"/>
    </source>
</evidence>
<accession>A0A914A9V4</accession>
<dbReference type="InterPro" id="IPR029058">
    <property type="entry name" value="AB_hydrolase_fold"/>
</dbReference>